<dbReference type="InterPro" id="IPR050950">
    <property type="entry name" value="HTH-type_LysR_regulators"/>
</dbReference>
<dbReference type="Proteomes" id="UP000015527">
    <property type="component" value="Unassembled WGS sequence"/>
</dbReference>
<evidence type="ECO:0000259" key="6">
    <source>
        <dbReference type="PROSITE" id="PS50931"/>
    </source>
</evidence>
<dbReference type="PATRIC" id="fig|1096930.3.peg.4420"/>
<keyword evidence="2" id="KW-0805">Transcription regulation</keyword>
<evidence type="ECO:0000256" key="5">
    <source>
        <dbReference type="SAM" id="Coils"/>
    </source>
</evidence>
<dbReference type="InterPro" id="IPR005119">
    <property type="entry name" value="LysR_subst-bd"/>
</dbReference>
<keyword evidence="4" id="KW-0804">Transcription</keyword>
<dbReference type="SUPFAM" id="SSF46785">
    <property type="entry name" value="Winged helix' DNA-binding domain"/>
    <property type="match status" value="1"/>
</dbReference>
<dbReference type="EMBL" id="ATHL01000153">
    <property type="protein sequence ID" value="EQB07624.1"/>
    <property type="molecule type" value="Genomic_DNA"/>
</dbReference>
<dbReference type="Gene3D" id="1.10.10.10">
    <property type="entry name" value="Winged helix-like DNA-binding domain superfamily/Winged helix DNA-binding domain"/>
    <property type="match status" value="1"/>
</dbReference>
<comment type="similarity">
    <text evidence="1">Belongs to the LysR transcriptional regulatory family.</text>
</comment>
<proteinExistence type="inferred from homology"/>
<feature type="domain" description="HTH lysR-type" evidence="6">
    <location>
        <begin position="14"/>
        <end position="71"/>
    </location>
</feature>
<dbReference type="PRINTS" id="PR00039">
    <property type="entry name" value="HTHLYSR"/>
</dbReference>
<dbReference type="GO" id="GO:0003700">
    <property type="term" value="F:DNA-binding transcription factor activity"/>
    <property type="evidence" value="ECO:0007669"/>
    <property type="project" value="InterPro"/>
</dbReference>
<dbReference type="GO" id="GO:0005829">
    <property type="term" value="C:cytosol"/>
    <property type="evidence" value="ECO:0007669"/>
    <property type="project" value="TreeGrafter"/>
</dbReference>
<comment type="caution">
    <text evidence="7">The sequence shown here is derived from an EMBL/GenBank/DDBJ whole genome shotgun (WGS) entry which is preliminary data.</text>
</comment>
<accession>T0IDC4</accession>
<dbReference type="Pfam" id="PF00126">
    <property type="entry name" value="HTH_1"/>
    <property type="match status" value="1"/>
</dbReference>
<organism evidence="7 8">
    <name type="scientific">Novosphingobium lindaniclasticum LE124</name>
    <dbReference type="NCBI Taxonomy" id="1096930"/>
    <lineage>
        <taxon>Bacteria</taxon>
        <taxon>Pseudomonadati</taxon>
        <taxon>Pseudomonadota</taxon>
        <taxon>Alphaproteobacteria</taxon>
        <taxon>Sphingomonadales</taxon>
        <taxon>Sphingomonadaceae</taxon>
        <taxon>Novosphingobium</taxon>
    </lineage>
</organism>
<dbReference type="PANTHER" id="PTHR30419:SF30">
    <property type="entry name" value="LYSR FAMILY TRANSCRIPTIONAL REGULATOR"/>
    <property type="match status" value="1"/>
</dbReference>
<sequence length="310" mass="34148">MGVADRQREIGNGMKLHQLRALAEVARAGSIQRAALNLNVSQPALSKSVRELERQLGVFLLDRGIKGATLTAYGAILSKRYDTIEKEMDKAREEVEWLRGASSGRLLIGMSPPVAGTNIASVMAAFRERQPGVELGLLELRPAQIFDAVRCGTLDFGIAHHYGSFDPAGLQCTPLRSYPTMLAMGGQKVDAFETVDRLWSLEWITGDLVDYEHGYINVLAQQLERSLPLRISRCTSISVYFDLAEQPQLISHWADTANPHLDRKLESGALTRLDPGIALPEMHIALVYRDEELLTPGGSLLAKMVRSSLS</sequence>
<evidence type="ECO:0000256" key="2">
    <source>
        <dbReference type="ARBA" id="ARBA00023015"/>
    </source>
</evidence>
<protein>
    <recommendedName>
        <fullName evidence="6">HTH lysR-type domain-containing protein</fullName>
    </recommendedName>
</protein>
<dbReference type="InterPro" id="IPR036390">
    <property type="entry name" value="WH_DNA-bd_sf"/>
</dbReference>
<keyword evidence="3" id="KW-0238">DNA-binding</keyword>
<dbReference type="InterPro" id="IPR000847">
    <property type="entry name" value="LysR_HTH_N"/>
</dbReference>
<evidence type="ECO:0000313" key="8">
    <source>
        <dbReference type="Proteomes" id="UP000015527"/>
    </source>
</evidence>
<evidence type="ECO:0000256" key="4">
    <source>
        <dbReference type="ARBA" id="ARBA00023163"/>
    </source>
</evidence>
<dbReference type="eggNOG" id="COG0583">
    <property type="taxonomic scope" value="Bacteria"/>
</dbReference>
<dbReference type="Pfam" id="PF03466">
    <property type="entry name" value="LysR_substrate"/>
    <property type="match status" value="1"/>
</dbReference>
<dbReference type="PANTHER" id="PTHR30419">
    <property type="entry name" value="HTH-TYPE TRANSCRIPTIONAL REGULATOR YBHD"/>
    <property type="match status" value="1"/>
</dbReference>
<dbReference type="PROSITE" id="PS50931">
    <property type="entry name" value="HTH_LYSR"/>
    <property type="match status" value="1"/>
</dbReference>
<reference evidence="7 8" key="1">
    <citation type="journal article" date="2013" name="Genome Announc.">
        <title>Genome Sequence of Novosphingobium lindaniclasticum LE124T, Isolated from a Hexachlorocyclohexane Dumpsite.</title>
        <authorList>
            <person name="Saxena A."/>
            <person name="Nayyar N."/>
            <person name="Sangwan N."/>
            <person name="Kumari R."/>
            <person name="Khurana J.P."/>
            <person name="Lal R."/>
        </authorList>
    </citation>
    <scope>NUCLEOTIDE SEQUENCE [LARGE SCALE GENOMIC DNA]</scope>
    <source>
        <strain evidence="7 8">LE124</strain>
    </source>
</reference>
<keyword evidence="8" id="KW-1185">Reference proteome</keyword>
<dbReference type="SUPFAM" id="SSF53850">
    <property type="entry name" value="Periplasmic binding protein-like II"/>
    <property type="match status" value="1"/>
</dbReference>
<gene>
    <name evidence="7" type="ORF">L284_22460</name>
</gene>
<evidence type="ECO:0000256" key="3">
    <source>
        <dbReference type="ARBA" id="ARBA00023125"/>
    </source>
</evidence>
<dbReference type="InterPro" id="IPR036388">
    <property type="entry name" value="WH-like_DNA-bd_sf"/>
</dbReference>
<dbReference type="GO" id="GO:0003677">
    <property type="term" value="F:DNA binding"/>
    <property type="evidence" value="ECO:0007669"/>
    <property type="project" value="UniProtKB-KW"/>
</dbReference>
<dbReference type="FunFam" id="1.10.10.10:FF:000001">
    <property type="entry name" value="LysR family transcriptional regulator"/>
    <property type="match status" value="1"/>
</dbReference>
<evidence type="ECO:0000256" key="1">
    <source>
        <dbReference type="ARBA" id="ARBA00009437"/>
    </source>
</evidence>
<keyword evidence="5" id="KW-0175">Coiled coil</keyword>
<feature type="coiled-coil region" evidence="5">
    <location>
        <begin position="74"/>
        <end position="101"/>
    </location>
</feature>
<dbReference type="Gene3D" id="3.40.190.10">
    <property type="entry name" value="Periplasmic binding protein-like II"/>
    <property type="match status" value="1"/>
</dbReference>
<evidence type="ECO:0000313" key="7">
    <source>
        <dbReference type="EMBL" id="EQB07624.1"/>
    </source>
</evidence>
<name>T0IDC4_9SPHN</name>
<dbReference type="AlphaFoldDB" id="T0IDC4"/>